<dbReference type="AlphaFoldDB" id="A0A220S0Y1"/>
<dbReference type="Pfam" id="PF04830">
    <property type="entry name" value="DUF637"/>
    <property type="match status" value="1"/>
</dbReference>
<evidence type="ECO:0000313" key="3">
    <source>
        <dbReference type="Proteomes" id="UP000198238"/>
    </source>
</evidence>
<accession>A0A220S0Y1</accession>
<sequence length="71" mass="7447">MNIQKRLVLIQILASVGWVMTQHYLEVQGFVGFSTQPTMLINTAAAAGVNTAINGGSLKNNLDSATLASVG</sequence>
<dbReference type="Proteomes" id="UP000198238">
    <property type="component" value="Chromosome"/>
</dbReference>
<dbReference type="KEGG" id="nei:BG910_04810"/>
<dbReference type="InterPro" id="IPR006915">
    <property type="entry name" value="DUF637_hemagglutn_put"/>
</dbReference>
<protein>
    <recommendedName>
        <fullName evidence="1">DUF637 domain-containing protein</fullName>
    </recommendedName>
</protein>
<proteinExistence type="predicted"/>
<feature type="domain" description="DUF637" evidence="1">
    <location>
        <begin position="38"/>
        <end position="70"/>
    </location>
</feature>
<gene>
    <name evidence="2" type="ORF">BG910_04810</name>
</gene>
<evidence type="ECO:0000313" key="2">
    <source>
        <dbReference type="EMBL" id="ASK27150.1"/>
    </source>
</evidence>
<reference evidence="2 3" key="1">
    <citation type="submission" date="2017-06" db="EMBL/GenBank/DDBJ databases">
        <title>Neisseria chenwenguii sp. nov., isolated from the intestinal contents of Tibetan Plateau Pika in Yushu, Qinghai Province, China.</title>
        <authorList>
            <person name="Zhang G."/>
        </authorList>
    </citation>
    <scope>NUCLEOTIDE SEQUENCE [LARGE SCALE GENOMIC DNA]</scope>
    <source>
        <strain evidence="2 3">10023</strain>
    </source>
</reference>
<organism evidence="2 3">
    <name type="scientific">Neisseria chenwenguii</name>
    <dbReference type="NCBI Taxonomy" id="1853278"/>
    <lineage>
        <taxon>Bacteria</taxon>
        <taxon>Pseudomonadati</taxon>
        <taxon>Pseudomonadota</taxon>
        <taxon>Betaproteobacteria</taxon>
        <taxon>Neisseriales</taxon>
        <taxon>Neisseriaceae</taxon>
        <taxon>Neisseria</taxon>
    </lineage>
</organism>
<evidence type="ECO:0000259" key="1">
    <source>
        <dbReference type="Pfam" id="PF04830"/>
    </source>
</evidence>
<keyword evidence="3" id="KW-1185">Reference proteome</keyword>
<dbReference type="EMBL" id="CP022278">
    <property type="protein sequence ID" value="ASK27150.1"/>
    <property type="molecule type" value="Genomic_DNA"/>
</dbReference>
<name>A0A220S0Y1_9NEIS</name>